<feature type="domain" description="Methyltransferase regulatory" evidence="1">
    <location>
        <begin position="216"/>
        <end position="299"/>
    </location>
</feature>
<dbReference type="SUPFAM" id="SSF53335">
    <property type="entry name" value="S-adenosyl-L-methionine-dependent methyltransferases"/>
    <property type="match status" value="1"/>
</dbReference>
<name>A0ABT8SVN8_9HYPH</name>
<dbReference type="Proteomes" id="UP001169006">
    <property type="component" value="Unassembled WGS sequence"/>
</dbReference>
<keyword evidence="3" id="KW-1185">Reference proteome</keyword>
<proteinExistence type="predicted"/>
<gene>
    <name evidence="2" type="ORF">Q2T52_10420</name>
</gene>
<organism evidence="2 3">
    <name type="scientific">Rhizobium oryzicola</name>
    <dbReference type="NCBI Taxonomy" id="1232668"/>
    <lineage>
        <taxon>Bacteria</taxon>
        <taxon>Pseudomonadati</taxon>
        <taxon>Pseudomonadota</taxon>
        <taxon>Alphaproteobacteria</taxon>
        <taxon>Hyphomicrobiales</taxon>
        <taxon>Rhizobiaceae</taxon>
        <taxon>Rhizobium/Agrobacterium group</taxon>
        <taxon>Rhizobium</taxon>
    </lineage>
</organism>
<reference evidence="2" key="1">
    <citation type="journal article" date="2015" name="Int. J. Syst. Evol. Microbiol.">
        <title>Rhizobium oryzicola sp. nov., potential plant-growth-promoting endophytic bacteria isolated from rice roots.</title>
        <authorList>
            <person name="Zhang X.X."/>
            <person name="Gao J.S."/>
            <person name="Cao Y.H."/>
            <person name="Sheirdil R.A."/>
            <person name="Wang X.C."/>
            <person name="Zhang L."/>
        </authorList>
    </citation>
    <scope>NUCLEOTIDE SEQUENCE</scope>
    <source>
        <strain evidence="2">05753</strain>
    </source>
</reference>
<evidence type="ECO:0000313" key="3">
    <source>
        <dbReference type="Proteomes" id="UP001169006"/>
    </source>
</evidence>
<dbReference type="GO" id="GO:0032259">
    <property type="term" value="P:methylation"/>
    <property type="evidence" value="ECO:0007669"/>
    <property type="project" value="UniProtKB-KW"/>
</dbReference>
<reference evidence="2" key="2">
    <citation type="submission" date="2023-07" db="EMBL/GenBank/DDBJ databases">
        <authorList>
            <person name="Sun H."/>
        </authorList>
    </citation>
    <scope>NUCLEOTIDE SEQUENCE</scope>
    <source>
        <strain evidence="2">05753</strain>
    </source>
</reference>
<dbReference type="EMBL" id="JAUKWQ010000002">
    <property type="protein sequence ID" value="MDO1582512.1"/>
    <property type="molecule type" value="Genomic_DNA"/>
</dbReference>
<accession>A0ABT8SVN8</accession>
<sequence length="510" mass="57174">MAAWAAGYVSDLDYNFGYFPELNPTHLELALLSRGIKPPKIENACELGFGQGISVNVHCAASSVRWYGNDFNPNQLLFARDLASSYQDGARLTDESFVEFCRRDDLPDFDYICLHGIWSWINEENRGVIVDFLRRKLRVGGVLYISYNTLPGWAQLMPLRYLMASHAQALGSPKGSVYHRLTDALNFATQVLSTNAAFGRTNPTVFDRLNLIHTQDRTYLAHEYFNQNWRPMYFNEVAAQLEPAKLSYAASANLFDHIDPINFSSEQLELLSSIPDIALRETVRDYIINGVFRKDYWVKGTQTLSDVDRIAALAEFHVVATCSWGEAPKKITGPQGEALLDERIYRPILEMLSDFQVQALSQLATKLSDRLNFEQILQALLILAGMGRLHFIRPHNNLKSIKTKTASLNHKLCERAKRGGEIAVLASPLTAGGVPVARFSQLFVLAMQTGKKSADELALFTLDILRASGHALVRDGQILSGREEALVELTTQATTFLRSEFPKLRALQVV</sequence>
<keyword evidence="2" id="KW-0489">Methyltransferase</keyword>
<dbReference type="InterPro" id="IPR029063">
    <property type="entry name" value="SAM-dependent_MTases_sf"/>
</dbReference>
<comment type="caution">
    <text evidence="2">The sequence shown here is derived from an EMBL/GenBank/DDBJ whole genome shotgun (WGS) entry which is preliminary data.</text>
</comment>
<keyword evidence="2" id="KW-0808">Transferase</keyword>
<evidence type="ECO:0000313" key="2">
    <source>
        <dbReference type="EMBL" id="MDO1582512.1"/>
    </source>
</evidence>
<protein>
    <submittedName>
        <fullName evidence="2">Methyltransferase regulatory domain-containing protein</fullName>
    </submittedName>
</protein>
<dbReference type="RefSeq" id="WP_302076655.1">
    <property type="nucleotide sequence ID" value="NZ_JAUKWQ010000002.1"/>
</dbReference>
<dbReference type="InterPro" id="IPR018773">
    <property type="entry name" value="MeTrfase_reg_dom_prd"/>
</dbReference>
<dbReference type="Gene3D" id="3.40.50.150">
    <property type="entry name" value="Vaccinia Virus protein VP39"/>
    <property type="match status" value="1"/>
</dbReference>
<evidence type="ECO:0000259" key="1">
    <source>
        <dbReference type="Pfam" id="PF10119"/>
    </source>
</evidence>
<dbReference type="Pfam" id="PF10119">
    <property type="entry name" value="MethyTransf_Reg"/>
    <property type="match status" value="1"/>
</dbReference>
<dbReference type="GO" id="GO:0008168">
    <property type="term" value="F:methyltransferase activity"/>
    <property type="evidence" value="ECO:0007669"/>
    <property type="project" value="UniProtKB-KW"/>
</dbReference>